<keyword evidence="3" id="KW-1185">Reference proteome</keyword>
<evidence type="ECO:0000256" key="1">
    <source>
        <dbReference type="SAM" id="Phobius"/>
    </source>
</evidence>
<evidence type="ECO:0000313" key="2">
    <source>
        <dbReference type="EMBL" id="RAY15892.1"/>
    </source>
</evidence>
<feature type="transmembrane region" description="Helical" evidence="1">
    <location>
        <begin position="49"/>
        <end position="69"/>
    </location>
</feature>
<keyword evidence="1" id="KW-0812">Transmembrane</keyword>
<evidence type="ECO:0000313" key="3">
    <source>
        <dbReference type="Proteomes" id="UP000251891"/>
    </source>
</evidence>
<dbReference type="EMBL" id="QLYX01000003">
    <property type="protein sequence ID" value="RAY15892.1"/>
    <property type="molecule type" value="Genomic_DNA"/>
</dbReference>
<proteinExistence type="predicted"/>
<keyword evidence="1" id="KW-0472">Membrane</keyword>
<dbReference type="Proteomes" id="UP000251891">
    <property type="component" value="Unassembled WGS sequence"/>
</dbReference>
<gene>
    <name evidence="2" type="ORF">DPM19_09045</name>
</gene>
<organism evidence="2 3">
    <name type="scientific">Actinomadura craniellae</name>
    <dbReference type="NCBI Taxonomy" id="2231787"/>
    <lineage>
        <taxon>Bacteria</taxon>
        <taxon>Bacillati</taxon>
        <taxon>Actinomycetota</taxon>
        <taxon>Actinomycetes</taxon>
        <taxon>Streptosporangiales</taxon>
        <taxon>Thermomonosporaceae</taxon>
        <taxon>Actinomadura</taxon>
    </lineage>
</organism>
<dbReference type="AlphaFoldDB" id="A0A365HA49"/>
<protein>
    <submittedName>
        <fullName evidence="2">Uncharacterized protein</fullName>
    </submittedName>
</protein>
<comment type="caution">
    <text evidence="2">The sequence shown here is derived from an EMBL/GenBank/DDBJ whole genome shotgun (WGS) entry which is preliminary data.</text>
</comment>
<sequence length="296" mass="31933">MSEMDVNEILRSAEPAHAVPPMGAGADELLAEITAVPRRAPARRRAPRWTLVPLTAGLALAALAIGWLVPGTFGAAPAEAALDIRREGDQYVITVKDAFAAPERYTEQLHSRGIPVSLRLEPVSPSLEGSISGPHDPRQNGLTLEDVARRRDLISPIQPPGGCVRTVRCPIGVRIPVGYRPHPDADRPGLREIMLGRKARPGERYRAFGQLNNPGEPLACVPFVNQTFGRVRAMLLERGIAVTTVAVPDQGSRAAVPASWYVHEGWANEPGKAVLVADARPGPRPWSLSEQCPKRG</sequence>
<name>A0A365HA49_9ACTN</name>
<reference evidence="2 3" key="1">
    <citation type="submission" date="2018-06" db="EMBL/GenBank/DDBJ databases">
        <title>Actinomadura craniellae sp. nov. isolated from marine sponge Craniella sp.</title>
        <authorList>
            <person name="Li L."/>
            <person name="Xu Q.H."/>
            <person name="Lin H.W."/>
            <person name="Lu Y.H."/>
        </authorList>
    </citation>
    <scope>NUCLEOTIDE SEQUENCE [LARGE SCALE GENOMIC DNA]</scope>
    <source>
        <strain evidence="2 3">LHW63021</strain>
    </source>
</reference>
<accession>A0A365HA49</accession>
<keyword evidence="1" id="KW-1133">Transmembrane helix</keyword>